<dbReference type="AlphaFoldDB" id="A0A3S8U584"/>
<evidence type="ECO:0000256" key="1">
    <source>
        <dbReference type="SAM" id="Phobius"/>
    </source>
</evidence>
<name>A0A3S8U584_9RHOB</name>
<dbReference type="GO" id="GO:0016020">
    <property type="term" value="C:membrane"/>
    <property type="evidence" value="ECO:0007669"/>
    <property type="project" value="InterPro"/>
</dbReference>
<keyword evidence="1" id="KW-1133">Transmembrane helix</keyword>
<feature type="transmembrane region" description="Helical" evidence="1">
    <location>
        <begin position="187"/>
        <end position="212"/>
    </location>
</feature>
<dbReference type="RefSeq" id="WP_125324958.1">
    <property type="nucleotide sequence ID" value="NZ_CP034328.1"/>
</dbReference>
<dbReference type="InterPro" id="IPR000620">
    <property type="entry name" value="EamA_dom"/>
</dbReference>
<organism evidence="3 4">
    <name type="scientific">Tabrizicola piscis</name>
    <dbReference type="NCBI Taxonomy" id="2494374"/>
    <lineage>
        <taxon>Bacteria</taxon>
        <taxon>Pseudomonadati</taxon>
        <taxon>Pseudomonadota</taxon>
        <taxon>Alphaproteobacteria</taxon>
        <taxon>Rhodobacterales</taxon>
        <taxon>Paracoccaceae</taxon>
        <taxon>Tabrizicola</taxon>
    </lineage>
</organism>
<evidence type="ECO:0000259" key="2">
    <source>
        <dbReference type="Pfam" id="PF00892"/>
    </source>
</evidence>
<dbReference type="OrthoDB" id="5243804at2"/>
<reference evidence="3 4" key="1">
    <citation type="submission" date="2018-12" db="EMBL/GenBank/DDBJ databases">
        <title>Complete genome sequencing of Tabrizicola sp. K13M18.</title>
        <authorList>
            <person name="Bae J.-W."/>
        </authorList>
    </citation>
    <scope>NUCLEOTIDE SEQUENCE [LARGE SCALE GENOMIC DNA]</scope>
    <source>
        <strain evidence="3 4">K13M18</strain>
    </source>
</reference>
<keyword evidence="1" id="KW-0472">Membrane</keyword>
<dbReference type="Pfam" id="PF00892">
    <property type="entry name" value="EamA"/>
    <property type="match status" value="1"/>
</dbReference>
<keyword evidence="1" id="KW-0812">Transmembrane</keyword>
<feature type="transmembrane region" description="Helical" evidence="1">
    <location>
        <begin position="38"/>
        <end position="59"/>
    </location>
</feature>
<dbReference type="SUPFAM" id="SSF103481">
    <property type="entry name" value="Multidrug resistance efflux transporter EmrE"/>
    <property type="match status" value="2"/>
</dbReference>
<dbReference type="PANTHER" id="PTHR22911:SF137">
    <property type="entry name" value="SOLUTE CARRIER FAMILY 35 MEMBER G2-RELATED"/>
    <property type="match status" value="1"/>
</dbReference>
<dbReference type="KEGG" id="taw:EI545_07850"/>
<feature type="transmembrane region" description="Helical" evidence="1">
    <location>
        <begin position="71"/>
        <end position="90"/>
    </location>
</feature>
<feature type="transmembrane region" description="Helical" evidence="1">
    <location>
        <begin position="110"/>
        <end position="143"/>
    </location>
</feature>
<dbReference type="PANTHER" id="PTHR22911">
    <property type="entry name" value="ACYL-MALONYL CONDENSING ENZYME-RELATED"/>
    <property type="match status" value="1"/>
</dbReference>
<dbReference type="Proteomes" id="UP000282002">
    <property type="component" value="Chromosome"/>
</dbReference>
<dbReference type="EMBL" id="CP034328">
    <property type="protein sequence ID" value="AZL58757.1"/>
    <property type="molecule type" value="Genomic_DNA"/>
</dbReference>
<keyword evidence="4" id="KW-1185">Reference proteome</keyword>
<sequence>MAGSLWVLATLIAAAAQTARNAAQSGLTAKIGTLGATQVRFVFGLPFALLFLALASLGTGEGLPGLTGSSLAYTTLGAVAQVAATALMLVTMKSRSFAVTTAWIKTEPVMVALIAAVTIGDALTPAKLVAIVVATAGVVILSTKPETTRGMLRDWGPAATGLLAGLLFGVAAIGFRGGILGLADGSFLIRASTILVLSLALQSAMLLAWLAVFDRQAVAASFGVWRTSLLAGFLGAFASQFWFIGFSLTTAANVRTLALVEVIMALAVSAYVFRQPVSPRQKIGMAVIVLGVGLLLTAQRPS</sequence>
<gene>
    <name evidence="3" type="ORF">EI545_07850</name>
</gene>
<feature type="domain" description="EamA" evidence="2">
    <location>
        <begin position="192"/>
        <end position="296"/>
    </location>
</feature>
<accession>A0A3S8U584</accession>
<evidence type="ECO:0000313" key="3">
    <source>
        <dbReference type="EMBL" id="AZL58757.1"/>
    </source>
</evidence>
<feature type="transmembrane region" description="Helical" evidence="1">
    <location>
        <begin position="256"/>
        <end position="273"/>
    </location>
</feature>
<proteinExistence type="predicted"/>
<feature type="transmembrane region" description="Helical" evidence="1">
    <location>
        <begin position="224"/>
        <end position="244"/>
    </location>
</feature>
<dbReference type="InterPro" id="IPR037185">
    <property type="entry name" value="EmrE-like"/>
</dbReference>
<evidence type="ECO:0000313" key="4">
    <source>
        <dbReference type="Proteomes" id="UP000282002"/>
    </source>
</evidence>
<protein>
    <submittedName>
        <fullName evidence="3">DMT family transporter</fullName>
    </submittedName>
</protein>
<feature type="transmembrane region" description="Helical" evidence="1">
    <location>
        <begin position="155"/>
        <end position="175"/>
    </location>
</feature>